<feature type="region of interest" description="Disordered" evidence="2">
    <location>
        <begin position="239"/>
        <end position="305"/>
    </location>
</feature>
<evidence type="ECO:0000256" key="1">
    <source>
        <dbReference type="ARBA" id="ARBA00010197"/>
    </source>
</evidence>
<comment type="similarity">
    <text evidence="1">Belongs to the SNW family.</text>
</comment>
<name>A0A183J971_9BILA</name>
<dbReference type="Pfam" id="PF02731">
    <property type="entry name" value="SKIP_SNW"/>
    <property type="match status" value="1"/>
</dbReference>
<evidence type="ECO:0000313" key="5">
    <source>
        <dbReference type="Proteomes" id="UP000270296"/>
    </source>
</evidence>
<dbReference type="Proteomes" id="UP000270296">
    <property type="component" value="Unassembled WGS sequence"/>
</dbReference>
<dbReference type="WBParaSite" id="SBAD_0001282701-mRNA-1">
    <property type="protein sequence ID" value="SBAD_0001282701-mRNA-1"/>
    <property type="gene ID" value="SBAD_0001282701"/>
</dbReference>
<gene>
    <name evidence="4" type="ORF">SBAD_LOCUS12419</name>
</gene>
<reference evidence="6" key="1">
    <citation type="submission" date="2016-06" db="UniProtKB">
        <authorList>
            <consortium name="WormBaseParasite"/>
        </authorList>
    </citation>
    <scope>IDENTIFICATION</scope>
</reference>
<evidence type="ECO:0000259" key="3">
    <source>
        <dbReference type="Pfam" id="PF02731"/>
    </source>
</evidence>
<proteinExistence type="inferred from homology"/>
<sequence length="305" mass="35395">MGRDSKRQGNANTLALQVDSSGKVRYDAIIRHGHSKDRIIFNKLSDLKGTIIDENDESFRRPEEEEIKETTDKTRQALERITQTKIAAALPVRHAEKQAPAQYIRYTPSQQGTQFNSGAQQRIIRMVEVQSDPMEPPRFRINQKIPRAPPSPPAPVMHSPTRKVTVKEQQEWKIPPCISNWKNAKGYTIPLDKRLAADGRGLQQVHINENFAKLAEALYIADRKARESVEMRAQLERKLAQKEKEEKEERMRKMAQKAREERAGIRKEKVNDADEEVKERDQIRLERQQERRRERNIARAAPDKQ</sequence>
<evidence type="ECO:0000313" key="4">
    <source>
        <dbReference type="EMBL" id="VDP48178.1"/>
    </source>
</evidence>
<feature type="domain" description="SKI-interacting protein SKIP SNW" evidence="3">
    <location>
        <begin position="102"/>
        <end position="262"/>
    </location>
</feature>
<evidence type="ECO:0000256" key="2">
    <source>
        <dbReference type="SAM" id="MobiDB-lite"/>
    </source>
</evidence>
<dbReference type="InterPro" id="IPR017862">
    <property type="entry name" value="SKI-int_prot_SKIP"/>
</dbReference>
<dbReference type="InterPro" id="IPR004015">
    <property type="entry name" value="SKI-int_prot_SKIP_SNW-dom"/>
</dbReference>
<dbReference type="OrthoDB" id="666364at2759"/>
<dbReference type="GO" id="GO:0005681">
    <property type="term" value="C:spliceosomal complex"/>
    <property type="evidence" value="ECO:0007669"/>
    <property type="project" value="InterPro"/>
</dbReference>
<protein>
    <submittedName>
        <fullName evidence="6">SKIP_SNW domain-containing protein</fullName>
    </submittedName>
</protein>
<dbReference type="PANTHER" id="PTHR12096">
    <property type="entry name" value="NUCLEAR PROTEIN SKIP-RELATED"/>
    <property type="match status" value="1"/>
</dbReference>
<organism evidence="6">
    <name type="scientific">Soboliphyme baturini</name>
    <dbReference type="NCBI Taxonomy" id="241478"/>
    <lineage>
        <taxon>Eukaryota</taxon>
        <taxon>Metazoa</taxon>
        <taxon>Ecdysozoa</taxon>
        <taxon>Nematoda</taxon>
        <taxon>Enoplea</taxon>
        <taxon>Dorylaimia</taxon>
        <taxon>Dioctophymatida</taxon>
        <taxon>Dioctophymatoidea</taxon>
        <taxon>Soboliphymatidae</taxon>
        <taxon>Soboliphyme</taxon>
    </lineage>
</organism>
<accession>A0A183J971</accession>
<dbReference type="AlphaFoldDB" id="A0A183J971"/>
<keyword evidence="5" id="KW-1185">Reference proteome</keyword>
<reference evidence="4 5" key="2">
    <citation type="submission" date="2018-11" db="EMBL/GenBank/DDBJ databases">
        <authorList>
            <consortium name="Pathogen Informatics"/>
        </authorList>
    </citation>
    <scope>NUCLEOTIDE SEQUENCE [LARGE SCALE GENOMIC DNA]</scope>
</reference>
<dbReference type="EMBL" id="UZAM01017746">
    <property type="protein sequence ID" value="VDP48178.1"/>
    <property type="molecule type" value="Genomic_DNA"/>
</dbReference>
<evidence type="ECO:0000313" key="6">
    <source>
        <dbReference type="WBParaSite" id="SBAD_0001282701-mRNA-1"/>
    </source>
</evidence>
<dbReference type="GO" id="GO:0000398">
    <property type="term" value="P:mRNA splicing, via spliceosome"/>
    <property type="evidence" value="ECO:0007669"/>
    <property type="project" value="InterPro"/>
</dbReference>